<sequence length="259" mass="29130">MSTVKLCAIQSELVWQNAPANRAQFERLLPVCKGADVIVLPEMFSTGFSMNSEDIAEAADGPTSQWLLAQAAHYDCAISGSVAVRENGEFFNRLFWATPDGTLSHYDKHHLFRMAREHEHYSPGQRRVVVEWRGLRYCLQVCYDLRFPVFSRNRDDYDVLIYVANWPAQRAYAWRTLLPARAIENQSYVVGVNRVGSDGNGHPYSGDSGIYDFMGKPMASLAEGKAGILQAELDAGAQNQFRQNFPAAQDADPFELVER</sequence>
<dbReference type="Gene3D" id="3.60.110.10">
    <property type="entry name" value="Carbon-nitrogen hydrolase"/>
    <property type="match status" value="1"/>
</dbReference>
<dbReference type="SUPFAM" id="SSF56317">
    <property type="entry name" value="Carbon-nitrogen hydrolase"/>
    <property type="match status" value="1"/>
</dbReference>
<evidence type="ECO:0000313" key="3">
    <source>
        <dbReference type="Proteomes" id="UP000765845"/>
    </source>
</evidence>
<dbReference type="PANTHER" id="PTHR47799:SF1">
    <property type="entry name" value="OMEGA-AMIDASE YAFV"/>
    <property type="match status" value="1"/>
</dbReference>
<dbReference type="InterPro" id="IPR052737">
    <property type="entry name" value="Omega-amidase_YafV"/>
</dbReference>
<dbReference type="PROSITE" id="PS50263">
    <property type="entry name" value="CN_HYDROLASE"/>
    <property type="match status" value="1"/>
</dbReference>
<proteinExistence type="predicted"/>
<name>A0ABX1GG66_9GAMM</name>
<accession>A0ABX1GG66</accession>
<comment type="caution">
    <text evidence="2">The sequence shown here is derived from an EMBL/GenBank/DDBJ whole genome shotgun (WGS) entry which is preliminary data.</text>
</comment>
<dbReference type="EMBL" id="JAAWWK010000002">
    <property type="protein sequence ID" value="NKI17482.1"/>
    <property type="molecule type" value="Genomic_DNA"/>
</dbReference>
<dbReference type="Proteomes" id="UP000765845">
    <property type="component" value="Unassembled WGS sequence"/>
</dbReference>
<dbReference type="InterPro" id="IPR036526">
    <property type="entry name" value="C-N_Hydrolase_sf"/>
</dbReference>
<dbReference type="InterPro" id="IPR003010">
    <property type="entry name" value="C-N_Hydrolase"/>
</dbReference>
<dbReference type="NCBIfam" id="NF007757">
    <property type="entry name" value="PRK10438.1"/>
    <property type="match status" value="1"/>
</dbReference>
<evidence type="ECO:0000259" key="1">
    <source>
        <dbReference type="PROSITE" id="PS50263"/>
    </source>
</evidence>
<reference evidence="2 3" key="1">
    <citation type="submission" date="2020-04" db="EMBL/GenBank/DDBJ databases">
        <authorList>
            <person name="Yoon J."/>
        </authorList>
    </citation>
    <scope>NUCLEOTIDE SEQUENCE [LARGE SCALE GENOMIC DNA]</scope>
    <source>
        <strain evidence="2 3">KMU-166</strain>
    </source>
</reference>
<feature type="domain" description="CN hydrolase" evidence="1">
    <location>
        <begin position="4"/>
        <end position="235"/>
    </location>
</feature>
<dbReference type="Pfam" id="PF00795">
    <property type="entry name" value="CN_hydrolase"/>
    <property type="match status" value="1"/>
</dbReference>
<dbReference type="CDD" id="cd07575">
    <property type="entry name" value="Xc-1258_like"/>
    <property type="match status" value="1"/>
</dbReference>
<organism evidence="2 3">
    <name type="scientific">Spongiibacter thalassae</name>
    <dbReference type="NCBI Taxonomy" id="2721624"/>
    <lineage>
        <taxon>Bacteria</taxon>
        <taxon>Pseudomonadati</taxon>
        <taxon>Pseudomonadota</taxon>
        <taxon>Gammaproteobacteria</taxon>
        <taxon>Cellvibrionales</taxon>
        <taxon>Spongiibacteraceae</taxon>
        <taxon>Spongiibacter</taxon>
    </lineage>
</organism>
<protein>
    <submittedName>
        <fullName evidence="2">Amidohydrolase</fullName>
    </submittedName>
</protein>
<dbReference type="RefSeq" id="WP_168449975.1">
    <property type="nucleotide sequence ID" value="NZ_JAAWWK010000002.1"/>
</dbReference>
<keyword evidence="3" id="KW-1185">Reference proteome</keyword>
<evidence type="ECO:0000313" key="2">
    <source>
        <dbReference type="EMBL" id="NKI17482.1"/>
    </source>
</evidence>
<dbReference type="PANTHER" id="PTHR47799">
    <property type="entry name" value="OMEGA-AMIDASE YAFV"/>
    <property type="match status" value="1"/>
</dbReference>
<gene>
    <name evidence="2" type="ORF">HCU74_08635</name>
</gene>